<gene>
    <name evidence="1" type="ORF">JOC86_003367</name>
</gene>
<protein>
    <submittedName>
        <fullName evidence="1">Uncharacterized protein</fullName>
    </submittedName>
</protein>
<dbReference type="Proteomes" id="UP001646157">
    <property type="component" value="Unassembled WGS sequence"/>
</dbReference>
<organism evidence="1 2">
    <name type="scientific">Rossellomorea pakistanensis</name>
    <dbReference type="NCBI Taxonomy" id="992288"/>
    <lineage>
        <taxon>Bacteria</taxon>
        <taxon>Bacillati</taxon>
        <taxon>Bacillota</taxon>
        <taxon>Bacilli</taxon>
        <taxon>Bacillales</taxon>
        <taxon>Bacillaceae</taxon>
        <taxon>Rossellomorea</taxon>
    </lineage>
</organism>
<reference evidence="1 2" key="1">
    <citation type="submission" date="2021-01" db="EMBL/GenBank/DDBJ databases">
        <title>Genomic Encyclopedia of Type Strains, Phase IV (KMG-IV): sequencing the most valuable type-strain genomes for metagenomic binning, comparative biology and taxonomic classification.</title>
        <authorList>
            <person name="Goeker M."/>
        </authorList>
    </citation>
    <scope>NUCLEOTIDE SEQUENCE [LARGE SCALE GENOMIC DNA]</scope>
    <source>
        <strain evidence="1 2">DSM 24834</strain>
    </source>
</reference>
<dbReference type="EMBL" id="JAFBDZ010000003">
    <property type="protein sequence ID" value="MBM7586815.1"/>
    <property type="molecule type" value="Genomic_DNA"/>
</dbReference>
<dbReference type="RefSeq" id="WP_205173989.1">
    <property type="nucleotide sequence ID" value="NZ_JAFBDZ010000003.1"/>
</dbReference>
<keyword evidence="2" id="KW-1185">Reference proteome</keyword>
<comment type="caution">
    <text evidence="1">The sequence shown here is derived from an EMBL/GenBank/DDBJ whole genome shotgun (WGS) entry which is preliminary data.</text>
</comment>
<name>A0ABS2NG22_9BACI</name>
<accession>A0ABS2NG22</accession>
<evidence type="ECO:0000313" key="1">
    <source>
        <dbReference type="EMBL" id="MBM7586815.1"/>
    </source>
</evidence>
<evidence type="ECO:0000313" key="2">
    <source>
        <dbReference type="Proteomes" id="UP001646157"/>
    </source>
</evidence>
<sequence>MLQYSIPESKPNGYTYQQEKNYLLKEDQVIYARVNKILPEGFAEVQIGNRRLVAQLEAPLLAGGKYWFRVVFNDKALSLIVLPSPNQQVNVTAQINSILESLKIEPIKEHQLLLSTFLSEKISFSKEMVSLTGGWLSEIENKHAGLQAVLKMLKQNFPMTKNIFDSLVSMKDVKPIVNLIEELSQLLKIESQINGASRRLLTVLESIKKPFETRVFHQVVGEAMSILLDRKQPFSTRYSSFQLLQKVNVLKANVHFSSWETQHFEQYQSFMGEMARVESSYPKGTTPLGDNAIYQNLINNANELTKAEQIKVFNKGLANLCLQDNQSNLLRILGSPVLNSRDLFQPMRQLLLLSTEEPYIQLLRELIVRAEADGNLSSLTIKDAIKEALGKLGLDFEASLHRQESFLNKDLETLKPILLDVLASAKAAREVKELAERLILRMNGQLLLSQENGPLLQIIQSFPFYWLGQQTDVHIQWVGQKNENNELNTDHCRILFYLKLEYINEVIVDMLVQNRVVLLSIVNENPNLKELLAKFIPPLKKGLEKLNYQLSHVQFKIPEINDSLIESFYTHTQDNDLKKGVDMKI</sequence>
<proteinExistence type="predicted"/>